<evidence type="ECO:0000313" key="6">
    <source>
        <dbReference type="Proteomes" id="UP000242547"/>
    </source>
</evidence>
<comment type="caution">
    <text evidence="2">The sequence shown here is derived from an EMBL/GenBank/DDBJ whole genome shotgun (WGS) entry which is preliminary data.</text>
</comment>
<dbReference type="Proteomes" id="UP000243350">
    <property type="component" value="Unassembled WGS sequence"/>
</dbReference>
<evidence type="ECO:0000313" key="7">
    <source>
        <dbReference type="Proteomes" id="UP000243350"/>
    </source>
</evidence>
<reference evidence="5 6" key="1">
    <citation type="journal article" date="2016" name="Front. Microbiol.">
        <title>Comprehensive Phylogenetic Analysis of Bovine Non-aureus Staphylococci Species Based on Whole-Genome Sequencing.</title>
        <authorList>
            <person name="Naushad S."/>
            <person name="Barkema H.W."/>
            <person name="Luby C."/>
            <person name="Condas L.A."/>
            <person name="Nobrega D.B."/>
            <person name="Carson D.A."/>
            <person name="De Buck J."/>
        </authorList>
    </citation>
    <scope>NUCLEOTIDE SEQUENCE [LARGE SCALE GENOMIC DNA]</scope>
    <source>
        <strain evidence="3 5">SNUC 1409</strain>
        <strain evidence="4 7">SNUC 4143</strain>
        <strain evidence="2 6">SNUC 761</strain>
    </source>
</reference>
<reference evidence="2" key="3">
    <citation type="submission" date="2018-03" db="EMBL/GenBank/DDBJ databases">
        <authorList>
            <person name="Keele B.F."/>
        </authorList>
    </citation>
    <scope>NUCLEOTIDE SEQUENCE</scope>
    <source>
        <strain evidence="4">SNUC 4143</strain>
        <strain evidence="2">SNUC 761</strain>
    </source>
</reference>
<proteinExistence type="predicted"/>
<keyword evidence="1" id="KW-1133">Transmembrane helix</keyword>
<feature type="transmembrane region" description="Helical" evidence="1">
    <location>
        <begin position="6"/>
        <end position="25"/>
    </location>
</feature>
<dbReference type="RefSeq" id="WP_107505585.1">
    <property type="nucleotide sequence ID" value="NZ_CP130489.1"/>
</dbReference>
<keyword evidence="1" id="KW-0472">Membrane</keyword>
<evidence type="ECO:0000313" key="2">
    <source>
        <dbReference type="EMBL" id="PTE74632.1"/>
    </source>
</evidence>
<reference evidence="3" key="2">
    <citation type="submission" date="2018-03" db="EMBL/GenBank/DDBJ databases">
        <authorList>
            <person name="Naushad S."/>
        </authorList>
    </citation>
    <scope>NUCLEOTIDE SEQUENCE</scope>
    <source>
        <strain evidence="3">SNUC 1409</strain>
    </source>
</reference>
<accession>A0A2T4KRG6</accession>
<dbReference type="GeneID" id="48886898"/>
<evidence type="ECO:0000313" key="4">
    <source>
        <dbReference type="EMBL" id="PTF15794.1"/>
    </source>
</evidence>
<dbReference type="AlphaFoldDB" id="A0A2T4KRG6"/>
<organism evidence="2 6">
    <name type="scientific">Staphylococcus devriesei</name>
    <dbReference type="NCBI Taxonomy" id="586733"/>
    <lineage>
        <taxon>Bacteria</taxon>
        <taxon>Bacillati</taxon>
        <taxon>Bacillota</taxon>
        <taxon>Bacilli</taxon>
        <taxon>Bacillales</taxon>
        <taxon>Staphylococcaceae</taxon>
        <taxon>Staphylococcus</taxon>
    </lineage>
</organism>
<dbReference type="EMBL" id="PYZH01000025">
    <property type="protein sequence ID" value="PTF15794.1"/>
    <property type="molecule type" value="Genomic_DNA"/>
</dbReference>
<dbReference type="OrthoDB" id="2397858at2"/>
<evidence type="ECO:0000313" key="3">
    <source>
        <dbReference type="EMBL" id="PTF13630.1"/>
    </source>
</evidence>
<protein>
    <submittedName>
        <fullName evidence="2">Uncharacterized protein</fullName>
    </submittedName>
</protein>
<evidence type="ECO:0000313" key="5">
    <source>
        <dbReference type="Proteomes" id="UP000242088"/>
    </source>
</evidence>
<sequence>MGLLFVSIIAPVISGCIITAFKYWLENRNK</sequence>
<dbReference type="NCBIfam" id="NF033608">
    <property type="entry name" value="type_I_tox_Fst"/>
    <property type="match status" value="1"/>
</dbReference>
<name>A0A2T4KRG6_9STAP</name>
<dbReference type="Proteomes" id="UP000242547">
    <property type="component" value="Unassembled WGS sequence"/>
</dbReference>
<keyword evidence="5" id="KW-1185">Reference proteome</keyword>
<evidence type="ECO:0000256" key="1">
    <source>
        <dbReference type="SAM" id="Phobius"/>
    </source>
</evidence>
<dbReference type="EMBL" id="PYZI01000009">
    <property type="protein sequence ID" value="PTF13630.1"/>
    <property type="molecule type" value="Genomic_DNA"/>
</dbReference>
<gene>
    <name evidence="2" type="ORF">BUY44_00640</name>
    <name evidence="3" type="ORF">BUY47_08305</name>
    <name evidence="4" type="ORF">BUY48_05505</name>
</gene>
<dbReference type="Proteomes" id="UP000242088">
    <property type="component" value="Unassembled WGS sequence"/>
</dbReference>
<keyword evidence="1" id="KW-0812">Transmembrane</keyword>
<dbReference type="EMBL" id="PYZL01000002">
    <property type="protein sequence ID" value="PTE74632.1"/>
    <property type="molecule type" value="Genomic_DNA"/>
</dbReference>